<evidence type="ECO:0000313" key="2">
    <source>
        <dbReference type="Proteomes" id="UP000582231"/>
    </source>
</evidence>
<reference evidence="1 2" key="1">
    <citation type="submission" date="2020-07" db="EMBL/GenBank/DDBJ databases">
        <title>Sequencing the genomes of 1000 actinobacteria strains.</title>
        <authorList>
            <person name="Klenk H.-P."/>
        </authorList>
    </citation>
    <scope>NUCLEOTIDE SEQUENCE [LARGE SCALE GENOMIC DNA]</scope>
    <source>
        <strain evidence="1 2">DSM 19082</strain>
    </source>
</reference>
<dbReference type="PROSITE" id="PS51257">
    <property type="entry name" value="PROKAR_LIPOPROTEIN"/>
    <property type="match status" value="1"/>
</dbReference>
<dbReference type="Proteomes" id="UP000582231">
    <property type="component" value="Unassembled WGS sequence"/>
</dbReference>
<comment type="caution">
    <text evidence="1">The sequence shown here is derived from an EMBL/GenBank/DDBJ whole genome shotgun (WGS) entry which is preliminary data.</text>
</comment>
<gene>
    <name evidence="1" type="ORF">BJ958_003416</name>
</gene>
<dbReference type="EMBL" id="JACCBF010000001">
    <property type="protein sequence ID" value="NYD31870.1"/>
    <property type="molecule type" value="Genomic_DNA"/>
</dbReference>
<evidence type="ECO:0000313" key="1">
    <source>
        <dbReference type="EMBL" id="NYD31870.1"/>
    </source>
</evidence>
<proteinExistence type="predicted"/>
<sequence length="39" mass="4232">MTGLVERLLAHLAGAVGAFVGCHLRGRLRRGYRPTTVEP</sequence>
<dbReference type="AlphaFoldDB" id="A0A852RSL9"/>
<protein>
    <submittedName>
        <fullName evidence="1">Uncharacterized protein</fullName>
    </submittedName>
</protein>
<organism evidence="1 2">
    <name type="scientific">Nocardioides kongjuensis</name>
    <dbReference type="NCBI Taxonomy" id="349522"/>
    <lineage>
        <taxon>Bacteria</taxon>
        <taxon>Bacillati</taxon>
        <taxon>Actinomycetota</taxon>
        <taxon>Actinomycetes</taxon>
        <taxon>Propionibacteriales</taxon>
        <taxon>Nocardioidaceae</taxon>
        <taxon>Nocardioides</taxon>
    </lineage>
</organism>
<keyword evidence="2" id="KW-1185">Reference proteome</keyword>
<accession>A0A852RSL9</accession>
<name>A0A852RSL9_9ACTN</name>